<dbReference type="RefSeq" id="WP_279527488.1">
    <property type="nucleotide sequence ID" value="NZ_CP122312.1"/>
</dbReference>
<reference evidence="1 2" key="1">
    <citation type="journal article" date="2019" name="Int. J. Syst. Evol. Microbiol.">
        <title>The Global Catalogue of Microorganisms (GCM) 10K type strain sequencing project: providing services to taxonomists for standard genome sequencing and annotation.</title>
        <authorList>
            <consortium name="The Broad Institute Genomics Platform"/>
            <consortium name="The Broad Institute Genome Sequencing Center for Infectious Disease"/>
            <person name="Wu L."/>
            <person name="Ma J."/>
        </authorList>
    </citation>
    <scope>NUCLEOTIDE SEQUENCE [LARGE SCALE GENOMIC DNA]</scope>
    <source>
        <strain evidence="1 2">XZGYJ-43</strain>
    </source>
</reference>
<proteinExistence type="predicted"/>
<organism evidence="1 2">
    <name type="scientific">Halospeciosus flavus</name>
    <dbReference type="NCBI Taxonomy" id="3032283"/>
    <lineage>
        <taxon>Archaea</taxon>
        <taxon>Methanobacteriati</taxon>
        <taxon>Methanobacteriota</taxon>
        <taxon>Stenosarchaea group</taxon>
        <taxon>Halobacteria</taxon>
        <taxon>Halobacteriales</taxon>
        <taxon>Halobacteriaceae</taxon>
        <taxon>Halospeciosus</taxon>
    </lineage>
</organism>
<dbReference type="Proteomes" id="UP001596447">
    <property type="component" value="Unassembled WGS sequence"/>
</dbReference>
<evidence type="ECO:0000313" key="2">
    <source>
        <dbReference type="Proteomes" id="UP001596447"/>
    </source>
</evidence>
<evidence type="ECO:0000313" key="1">
    <source>
        <dbReference type="EMBL" id="MFC7200717.1"/>
    </source>
</evidence>
<protein>
    <submittedName>
        <fullName evidence="1">Uncharacterized protein</fullName>
    </submittedName>
</protein>
<accession>A0ABD5Z6C5</accession>
<gene>
    <name evidence="1" type="ORF">ACFQJ9_15045</name>
</gene>
<name>A0ABD5Z6C5_9EURY</name>
<comment type="caution">
    <text evidence="1">The sequence shown here is derived from an EMBL/GenBank/DDBJ whole genome shotgun (WGS) entry which is preliminary data.</text>
</comment>
<keyword evidence="2" id="KW-1185">Reference proteome</keyword>
<sequence length="143" mass="16578">MNETTTDERETQDALLNRVLNSSRVVALLRSPFRDDSRLTAWIDHLETVVQNSFLYRWLTKEPDPEVVVIDLRETYTIGPFIELLDRLVETTYPYWQTSTLRRGVDRLATLSERALETRPGQLLLAAFEPPEPPESNSDESDR</sequence>
<dbReference type="EMBL" id="JBHTAR010000011">
    <property type="protein sequence ID" value="MFC7200717.1"/>
    <property type="molecule type" value="Genomic_DNA"/>
</dbReference>
<dbReference type="AlphaFoldDB" id="A0ABD5Z6C5"/>